<dbReference type="EMBL" id="ACJM01000012">
    <property type="protein sequence ID" value="EEG76811.1"/>
    <property type="molecule type" value="Genomic_DNA"/>
</dbReference>
<dbReference type="InterPro" id="IPR011051">
    <property type="entry name" value="RmlC_Cupin_sf"/>
</dbReference>
<reference evidence="1 2" key="1">
    <citation type="submission" date="2009-02" db="EMBL/GenBank/DDBJ databases">
        <title>Sequencing of the draft genome and assembly of Dethiobacter alkaliphilus AHT 1.</title>
        <authorList>
            <consortium name="US DOE Joint Genome Institute (JGI-PGF)"/>
            <person name="Lucas S."/>
            <person name="Copeland A."/>
            <person name="Lapidus A."/>
            <person name="Glavina del Rio T."/>
            <person name="Dalin E."/>
            <person name="Tice H."/>
            <person name="Bruce D."/>
            <person name="Goodwin L."/>
            <person name="Pitluck S."/>
            <person name="Larimer F."/>
            <person name="Land M.L."/>
            <person name="Hauser L."/>
            <person name="Muyzer G."/>
        </authorList>
    </citation>
    <scope>NUCLEOTIDE SEQUENCE [LARGE SCALE GENOMIC DNA]</scope>
    <source>
        <strain evidence="1 2">AHT 1</strain>
    </source>
</reference>
<accession>C0GIF0</accession>
<dbReference type="InterPro" id="IPR014710">
    <property type="entry name" value="RmlC-like_jellyroll"/>
</dbReference>
<dbReference type="SUPFAM" id="SSF51182">
    <property type="entry name" value="RmlC-like cupins"/>
    <property type="match status" value="1"/>
</dbReference>
<dbReference type="Gene3D" id="2.60.120.10">
    <property type="entry name" value="Jelly Rolls"/>
    <property type="match status" value="1"/>
</dbReference>
<gene>
    <name evidence="1" type="ORF">DealDRAFT_2259</name>
</gene>
<dbReference type="STRING" id="555088.DealDRAFT_2259"/>
<dbReference type="eggNOG" id="COG1917">
    <property type="taxonomic scope" value="Bacteria"/>
</dbReference>
<proteinExistence type="predicted"/>
<evidence type="ECO:0008006" key="3">
    <source>
        <dbReference type="Google" id="ProtNLM"/>
    </source>
</evidence>
<name>C0GIF0_DETAL</name>
<sequence>MQKFQLQDYRLEPEGKIAKRMIYKDANVICFILNIASGASLPPHTHFDCTVLLQVLTGKASVNVDGNSLAAAEQDLIQLDGPEKMSVDNVGEETLALYVSISPAPPNDQYTKDANL</sequence>
<dbReference type="RefSeq" id="WP_008517490.1">
    <property type="nucleotide sequence ID" value="NZ_ACJM01000012.1"/>
</dbReference>
<evidence type="ECO:0000313" key="2">
    <source>
        <dbReference type="Proteomes" id="UP000006443"/>
    </source>
</evidence>
<evidence type="ECO:0000313" key="1">
    <source>
        <dbReference type="EMBL" id="EEG76811.1"/>
    </source>
</evidence>
<dbReference type="OrthoDB" id="6311549at2"/>
<keyword evidence="2" id="KW-1185">Reference proteome</keyword>
<dbReference type="Proteomes" id="UP000006443">
    <property type="component" value="Unassembled WGS sequence"/>
</dbReference>
<comment type="caution">
    <text evidence="1">The sequence shown here is derived from an EMBL/GenBank/DDBJ whole genome shotgun (WGS) entry which is preliminary data.</text>
</comment>
<protein>
    <recommendedName>
        <fullName evidence="3">Cupin 2 conserved barrel domain protein</fullName>
    </recommendedName>
</protein>
<dbReference type="AlphaFoldDB" id="C0GIF0"/>
<organism evidence="1 2">
    <name type="scientific">Dethiobacter alkaliphilus AHT 1</name>
    <dbReference type="NCBI Taxonomy" id="555088"/>
    <lineage>
        <taxon>Bacteria</taxon>
        <taxon>Bacillati</taxon>
        <taxon>Bacillota</taxon>
        <taxon>Dethiobacteria</taxon>
        <taxon>Dethiobacterales</taxon>
        <taxon>Dethiobacteraceae</taxon>
        <taxon>Dethiobacter</taxon>
    </lineage>
</organism>